<dbReference type="Proteomes" id="UP000001542">
    <property type="component" value="Unassembled WGS sequence"/>
</dbReference>
<name>A2EH38_TRIV3</name>
<accession>A2EH38</accession>
<dbReference type="KEGG" id="tva:4765902"/>
<dbReference type="AlphaFoldDB" id="A2EH38"/>
<dbReference type="RefSeq" id="XP_001320229.1">
    <property type="nucleotide sequence ID" value="XM_001320194.1"/>
</dbReference>
<organism evidence="1 2">
    <name type="scientific">Trichomonas vaginalis (strain ATCC PRA-98 / G3)</name>
    <dbReference type="NCBI Taxonomy" id="412133"/>
    <lineage>
        <taxon>Eukaryota</taxon>
        <taxon>Metamonada</taxon>
        <taxon>Parabasalia</taxon>
        <taxon>Trichomonadida</taxon>
        <taxon>Trichomonadidae</taxon>
        <taxon>Trichomonas</taxon>
    </lineage>
</organism>
<keyword evidence="2" id="KW-1185">Reference proteome</keyword>
<reference evidence="1" key="1">
    <citation type="submission" date="2006-10" db="EMBL/GenBank/DDBJ databases">
        <authorList>
            <person name="Amadeo P."/>
            <person name="Zhao Q."/>
            <person name="Wortman J."/>
            <person name="Fraser-Liggett C."/>
            <person name="Carlton J."/>
        </authorList>
    </citation>
    <scope>NUCLEOTIDE SEQUENCE</scope>
    <source>
        <strain evidence="1">G3</strain>
    </source>
</reference>
<dbReference type="InParanoid" id="A2EH38"/>
<reference evidence="1" key="2">
    <citation type="journal article" date="2007" name="Science">
        <title>Draft genome sequence of the sexually transmitted pathogen Trichomonas vaginalis.</title>
        <authorList>
            <person name="Carlton J.M."/>
            <person name="Hirt R.P."/>
            <person name="Silva J.C."/>
            <person name="Delcher A.L."/>
            <person name="Schatz M."/>
            <person name="Zhao Q."/>
            <person name="Wortman J.R."/>
            <person name="Bidwell S.L."/>
            <person name="Alsmark U.C.M."/>
            <person name="Besteiro S."/>
            <person name="Sicheritz-Ponten T."/>
            <person name="Noel C.J."/>
            <person name="Dacks J.B."/>
            <person name="Foster P.G."/>
            <person name="Simillion C."/>
            <person name="Van de Peer Y."/>
            <person name="Miranda-Saavedra D."/>
            <person name="Barton G.J."/>
            <person name="Westrop G.D."/>
            <person name="Mueller S."/>
            <person name="Dessi D."/>
            <person name="Fiori P.L."/>
            <person name="Ren Q."/>
            <person name="Paulsen I."/>
            <person name="Zhang H."/>
            <person name="Bastida-Corcuera F.D."/>
            <person name="Simoes-Barbosa A."/>
            <person name="Brown M.T."/>
            <person name="Hayes R.D."/>
            <person name="Mukherjee M."/>
            <person name="Okumura C.Y."/>
            <person name="Schneider R."/>
            <person name="Smith A.J."/>
            <person name="Vanacova S."/>
            <person name="Villalvazo M."/>
            <person name="Haas B.J."/>
            <person name="Pertea M."/>
            <person name="Feldblyum T.V."/>
            <person name="Utterback T.R."/>
            <person name="Shu C.L."/>
            <person name="Osoegawa K."/>
            <person name="de Jong P.J."/>
            <person name="Hrdy I."/>
            <person name="Horvathova L."/>
            <person name="Zubacova Z."/>
            <person name="Dolezal P."/>
            <person name="Malik S.B."/>
            <person name="Logsdon J.M. Jr."/>
            <person name="Henze K."/>
            <person name="Gupta A."/>
            <person name="Wang C.C."/>
            <person name="Dunne R.L."/>
            <person name="Upcroft J.A."/>
            <person name="Upcroft P."/>
            <person name="White O."/>
            <person name="Salzberg S.L."/>
            <person name="Tang P."/>
            <person name="Chiu C.-H."/>
            <person name="Lee Y.-S."/>
            <person name="Embley T.M."/>
            <person name="Coombs G.H."/>
            <person name="Mottram J.C."/>
            <person name="Tachezy J."/>
            <person name="Fraser-Liggett C.M."/>
            <person name="Johnson P.J."/>
        </authorList>
    </citation>
    <scope>NUCLEOTIDE SEQUENCE [LARGE SCALE GENOMIC DNA]</scope>
    <source>
        <strain evidence="1">G3</strain>
    </source>
</reference>
<evidence type="ECO:0000313" key="1">
    <source>
        <dbReference type="EMBL" id="EAY08006.1"/>
    </source>
</evidence>
<gene>
    <name evidence="1" type="ORF">TVAG_115650</name>
</gene>
<dbReference type="VEuPathDB" id="TrichDB:TVAGG3_0439890"/>
<dbReference type="VEuPathDB" id="TrichDB:TVAG_115650"/>
<proteinExistence type="predicted"/>
<evidence type="ECO:0000313" key="2">
    <source>
        <dbReference type="Proteomes" id="UP000001542"/>
    </source>
</evidence>
<protein>
    <submittedName>
        <fullName evidence="1">Uncharacterized protein</fullName>
    </submittedName>
</protein>
<dbReference type="EMBL" id="DS113387">
    <property type="protein sequence ID" value="EAY08006.1"/>
    <property type="molecule type" value="Genomic_DNA"/>
</dbReference>
<sequence>MLTLLSKYDDPKDSFGLLQLKGVGEIKYDVSMSIPKCKICGCQEFPIKGDEQLCKCPICYPNEDYVDQIVKLSGEINDAQHYFFIFDTSYKMSYIIKQLIQLSSIMGDEQTVTIIGISNLTTIIYKSDLGVATLFTFKDMSEFKTSKLYAVNKKTLIDTIIPGMPTIFNITRNQETGQAINLTHVVDLLTKFTFIPCYIALFYIRRESAIITSDEALDLGSNISQGDKNIIHFIAEKGFKRLTAIARVSGGIVVKPVRKDKTFVRNLINVSSRSLVKLFVPKSVKLVVSTNEFAFKQKSQYSKYVTSQIRGLACLFKVQQINEKSSINIVEISETAVGKCMVLHRHKIDAPENQQLQREMKMKLAVYKVLKTAWQGDNILKLMQSLITDDMKKGTAIDNYGVNPDEDIYSLYQVLTKVGYVYNS</sequence>